<gene>
    <name evidence="1" type="ORF">F1D05_36935</name>
</gene>
<evidence type="ECO:0000313" key="1">
    <source>
        <dbReference type="EMBL" id="QNE22471.1"/>
    </source>
</evidence>
<dbReference type="EMBL" id="CP043661">
    <property type="protein sequence ID" value="QNE22471.1"/>
    <property type="molecule type" value="Genomic_DNA"/>
</dbReference>
<dbReference type="RefSeq" id="WP_185444881.1">
    <property type="nucleotide sequence ID" value="NZ_CP043661.1"/>
</dbReference>
<dbReference type="KEGG" id="kqi:F1D05_36935"/>
<dbReference type="Proteomes" id="UP000515563">
    <property type="component" value="Chromosome"/>
</dbReference>
<evidence type="ECO:0000313" key="2">
    <source>
        <dbReference type="Proteomes" id="UP000515563"/>
    </source>
</evidence>
<organism evidence="1 2">
    <name type="scientific">Kribbella qitaiheensis</name>
    <dbReference type="NCBI Taxonomy" id="1544730"/>
    <lineage>
        <taxon>Bacteria</taxon>
        <taxon>Bacillati</taxon>
        <taxon>Actinomycetota</taxon>
        <taxon>Actinomycetes</taxon>
        <taxon>Propionibacteriales</taxon>
        <taxon>Kribbellaceae</taxon>
        <taxon>Kribbella</taxon>
    </lineage>
</organism>
<reference evidence="2" key="1">
    <citation type="submission" date="2019-09" db="EMBL/GenBank/DDBJ databases">
        <title>Antimicrobial potential of Antarctic Bacteria.</title>
        <authorList>
            <person name="Benaud N."/>
            <person name="Edwards R.J."/>
            <person name="Ferrari B.C."/>
        </authorList>
    </citation>
    <scope>NUCLEOTIDE SEQUENCE [LARGE SCALE GENOMIC DNA]</scope>
    <source>
        <strain evidence="2">SPB151</strain>
    </source>
</reference>
<sequence>MDKQEMSVPVLSRGKHRNPRKGACFMEFASYLAGEPWSDHPACTNALLAGVARDVNDCTTDAGRTRLAPLIPSVIGLTPDDPHVVPRIAAVCIQQALPVVSQERQYILAVALLVGERHLAELDGRPLDSMEPASQAALDSVPAAAKWARTFTARAHRGHPDYGRRTAPRAVSCAVEGISQACVSNPDDRLVDLLSATIAEAKRWMPFPVVVEVARESAPAR</sequence>
<reference evidence="1 2" key="2">
    <citation type="journal article" date="2020" name="Microbiol. Resour. Announc.">
        <title>Antarctic desert soil bacteria exhibit high novel natural product potential, evaluated through long-read genome sequencing and comparative genomics.</title>
        <authorList>
            <person name="Benaud N."/>
            <person name="Edwards R.J."/>
            <person name="Amos T.G."/>
            <person name="D'Agostino P.M."/>
            <person name="Gutierrez-Chavez C."/>
            <person name="Montgomery K."/>
            <person name="Nicetic I."/>
            <person name="Ferrari B.C."/>
        </authorList>
    </citation>
    <scope>NUCLEOTIDE SEQUENCE [LARGE SCALE GENOMIC DNA]</scope>
    <source>
        <strain evidence="1 2">SPB151</strain>
    </source>
</reference>
<proteinExistence type="predicted"/>
<keyword evidence="2" id="KW-1185">Reference proteome</keyword>
<protein>
    <submittedName>
        <fullName evidence="1">Uncharacterized protein</fullName>
    </submittedName>
</protein>
<dbReference type="AlphaFoldDB" id="A0A7G6X8A6"/>
<accession>A0A7G6X8A6</accession>
<name>A0A7G6X8A6_9ACTN</name>